<dbReference type="OrthoDB" id="4748970at2759"/>
<evidence type="ECO:0000256" key="1">
    <source>
        <dbReference type="ARBA" id="ARBA00004123"/>
    </source>
</evidence>
<dbReference type="PANTHER" id="PTHR16515">
    <property type="entry name" value="PR DOMAIN ZINC FINGER PROTEIN"/>
    <property type="match status" value="1"/>
</dbReference>
<dbReference type="GO" id="GO:0010468">
    <property type="term" value="P:regulation of gene expression"/>
    <property type="evidence" value="ECO:0007669"/>
    <property type="project" value="TreeGrafter"/>
</dbReference>
<feature type="binding site" evidence="8">
    <location>
        <position position="18"/>
    </location>
    <ligand>
        <name>Zn(2+)</name>
        <dbReference type="ChEBI" id="CHEBI:29105"/>
    </ligand>
</feature>
<evidence type="ECO:0000256" key="7">
    <source>
        <dbReference type="PROSITE-ProRule" id="PRU00042"/>
    </source>
</evidence>
<sequence length="394" mass="45509">MDLTVYNDVPSDTPGTYCRFCFRETSLVPIFHPTTSEPLNLELITVIVDCIGVLLKPEMDFPSAACQNCLQLMQEFHNFRRRAREYDKIIRSKILPRIEPEVIIVKQEASELDNVYDHEQGADKESSSSSTLTADESRDASIDVLDQLQQLHQQHQLHQQQLFLHQQQQLQQLHQQSQDQDQSEEQEPKFSMSAIFNAQANALAAVAAAAAVTPIRAQTRSQSKRQSASGGSMAPALEDNRCMVCGEKFQSRDVWVAHLAVHTVERPFQCHICLAQFKTKYVQQNHIRTVHENVRSYRCPICTEPSRMFKSKRTLEDHMRYHTGERPFVCCICKITFSSGSVHRNHMYRVHREMRKKDRRCNYCGKVFDRILDLKRHQTSYCEKIVGREIAGRL</sequence>
<feature type="domain" description="C2H2-type" evidence="9">
    <location>
        <begin position="297"/>
        <end position="327"/>
    </location>
</feature>
<dbReference type="RefSeq" id="XP_049276969.1">
    <property type="nucleotide sequence ID" value="XM_049421012.1"/>
</dbReference>
<dbReference type="STRING" id="62324.A0A182R839"/>
<dbReference type="KEGG" id="afun:125760652"/>
<dbReference type="SMART" id="SM00355">
    <property type="entry name" value="ZnF_C2H2"/>
    <property type="match status" value="5"/>
</dbReference>
<dbReference type="InterPro" id="IPR036236">
    <property type="entry name" value="Znf_C2H2_sf"/>
</dbReference>
<dbReference type="EnsemblMetazoa" id="AFUN002339-RA">
    <property type="protein sequence ID" value="AFUN002339-PA"/>
    <property type="gene ID" value="AFUN002339"/>
</dbReference>
<evidence type="ECO:0000256" key="2">
    <source>
        <dbReference type="ARBA" id="ARBA00022723"/>
    </source>
</evidence>
<evidence type="ECO:0000256" key="8">
    <source>
        <dbReference type="PROSITE-ProRule" id="PRU01263"/>
    </source>
</evidence>
<dbReference type="InterPro" id="IPR050331">
    <property type="entry name" value="Zinc_finger"/>
</dbReference>
<feature type="domain" description="C2H2-type" evidence="9">
    <location>
        <begin position="240"/>
        <end position="267"/>
    </location>
</feature>
<reference evidence="11" key="1">
    <citation type="submission" date="2020-05" db="UniProtKB">
        <authorList>
            <consortium name="EnsemblMetazoa"/>
        </authorList>
    </citation>
    <scope>IDENTIFICATION</scope>
    <source>
        <strain evidence="11">FUMOZ</strain>
    </source>
</reference>
<evidence type="ECO:0000259" key="10">
    <source>
        <dbReference type="PROSITE" id="PS51915"/>
    </source>
</evidence>
<proteinExistence type="predicted"/>
<dbReference type="SMART" id="SM00868">
    <property type="entry name" value="zf-AD"/>
    <property type="match status" value="1"/>
</dbReference>
<keyword evidence="2 8" id="KW-0479">Metal-binding</keyword>
<feature type="domain" description="ZAD" evidence="10">
    <location>
        <begin position="16"/>
        <end position="93"/>
    </location>
</feature>
<dbReference type="PROSITE" id="PS00028">
    <property type="entry name" value="ZINC_FINGER_C2H2_1"/>
    <property type="match status" value="2"/>
</dbReference>
<keyword evidence="6" id="KW-0539">Nucleus</keyword>
<name>A0A182R839_ANOFN</name>
<dbReference type="PROSITE" id="PS50157">
    <property type="entry name" value="ZINC_FINGER_C2H2_2"/>
    <property type="match status" value="4"/>
</dbReference>
<dbReference type="InterPro" id="IPR013087">
    <property type="entry name" value="Znf_C2H2_type"/>
</dbReference>
<feature type="domain" description="C2H2-type" evidence="9">
    <location>
        <begin position="268"/>
        <end position="296"/>
    </location>
</feature>
<feature type="domain" description="C2H2-type" evidence="9">
    <location>
        <begin position="359"/>
        <end position="381"/>
    </location>
</feature>
<evidence type="ECO:0000256" key="5">
    <source>
        <dbReference type="ARBA" id="ARBA00022833"/>
    </source>
</evidence>
<dbReference type="PANTHER" id="PTHR16515:SF66">
    <property type="entry name" value="C2H2-TYPE DOMAIN-CONTAINING PROTEIN"/>
    <property type="match status" value="1"/>
</dbReference>
<feature type="binding site" evidence="8">
    <location>
        <position position="69"/>
    </location>
    <ligand>
        <name>Zn(2+)</name>
        <dbReference type="ChEBI" id="CHEBI:29105"/>
    </ligand>
</feature>
<evidence type="ECO:0000256" key="4">
    <source>
        <dbReference type="ARBA" id="ARBA00022771"/>
    </source>
</evidence>
<feature type="binding site" evidence="8">
    <location>
        <position position="21"/>
    </location>
    <ligand>
        <name>Zn(2+)</name>
        <dbReference type="ChEBI" id="CHEBI:29105"/>
    </ligand>
</feature>
<evidence type="ECO:0008006" key="12">
    <source>
        <dbReference type="Google" id="ProtNLM"/>
    </source>
</evidence>
<dbReference type="PROSITE" id="PS51915">
    <property type="entry name" value="ZAD"/>
    <property type="match status" value="1"/>
</dbReference>
<comment type="subcellular location">
    <subcellularLocation>
        <location evidence="1">Nucleus</location>
    </subcellularLocation>
</comment>
<dbReference type="AlphaFoldDB" id="A0A182R839"/>
<dbReference type="Pfam" id="PF00096">
    <property type="entry name" value="zf-C2H2"/>
    <property type="match status" value="2"/>
</dbReference>
<accession>A0A182R839</accession>
<dbReference type="GO" id="GO:0008270">
    <property type="term" value="F:zinc ion binding"/>
    <property type="evidence" value="ECO:0007669"/>
    <property type="project" value="UniProtKB-UniRule"/>
</dbReference>
<keyword evidence="4 7" id="KW-0863">Zinc-finger</keyword>
<keyword evidence="3" id="KW-0677">Repeat</keyword>
<dbReference type="SUPFAM" id="SSF57716">
    <property type="entry name" value="Glucocorticoid receptor-like (DNA-binding domain)"/>
    <property type="match status" value="1"/>
</dbReference>
<dbReference type="Gene3D" id="3.40.1800.20">
    <property type="match status" value="1"/>
</dbReference>
<dbReference type="GO" id="GO:0005634">
    <property type="term" value="C:nucleus"/>
    <property type="evidence" value="ECO:0007669"/>
    <property type="project" value="UniProtKB-SubCell"/>
</dbReference>
<dbReference type="VEuPathDB" id="VectorBase:AFUN002339"/>
<dbReference type="GeneID" id="125760652"/>
<dbReference type="Pfam" id="PF07776">
    <property type="entry name" value="zf-AD"/>
    <property type="match status" value="1"/>
</dbReference>
<protein>
    <recommendedName>
        <fullName evidence="12">Protein krueppel</fullName>
    </recommendedName>
</protein>
<evidence type="ECO:0000256" key="3">
    <source>
        <dbReference type="ARBA" id="ARBA00022737"/>
    </source>
</evidence>
<dbReference type="SUPFAM" id="SSF57667">
    <property type="entry name" value="beta-beta-alpha zinc fingers"/>
    <property type="match status" value="2"/>
</dbReference>
<dbReference type="Gene3D" id="3.30.160.60">
    <property type="entry name" value="Classic Zinc Finger"/>
    <property type="match status" value="3"/>
</dbReference>
<evidence type="ECO:0000313" key="11">
    <source>
        <dbReference type="EnsemblMetazoa" id="AFUN002339-PA"/>
    </source>
</evidence>
<keyword evidence="5 8" id="KW-0862">Zinc</keyword>
<dbReference type="VEuPathDB" id="VectorBase:AFUN2_013341"/>
<feature type="binding site" evidence="8">
    <location>
        <position position="66"/>
    </location>
    <ligand>
        <name>Zn(2+)</name>
        <dbReference type="ChEBI" id="CHEBI:29105"/>
    </ligand>
</feature>
<dbReference type="InterPro" id="IPR012934">
    <property type="entry name" value="Znf_AD"/>
</dbReference>
<organism evidence="11">
    <name type="scientific">Anopheles funestus</name>
    <name type="common">African malaria mosquito</name>
    <dbReference type="NCBI Taxonomy" id="62324"/>
    <lineage>
        <taxon>Eukaryota</taxon>
        <taxon>Metazoa</taxon>
        <taxon>Ecdysozoa</taxon>
        <taxon>Arthropoda</taxon>
        <taxon>Hexapoda</taxon>
        <taxon>Insecta</taxon>
        <taxon>Pterygota</taxon>
        <taxon>Neoptera</taxon>
        <taxon>Endopterygota</taxon>
        <taxon>Diptera</taxon>
        <taxon>Nematocera</taxon>
        <taxon>Culicoidea</taxon>
        <taxon>Culicidae</taxon>
        <taxon>Anophelinae</taxon>
        <taxon>Anopheles</taxon>
    </lineage>
</organism>
<evidence type="ECO:0000259" key="9">
    <source>
        <dbReference type="PROSITE" id="PS50157"/>
    </source>
</evidence>
<evidence type="ECO:0000256" key="6">
    <source>
        <dbReference type="ARBA" id="ARBA00023242"/>
    </source>
</evidence>